<protein>
    <submittedName>
        <fullName evidence="2">Uncharacterized protein</fullName>
    </submittedName>
</protein>
<keyword evidence="1" id="KW-0812">Transmembrane</keyword>
<dbReference type="Proteomes" id="UP000290819">
    <property type="component" value="Unassembled WGS sequence"/>
</dbReference>
<feature type="transmembrane region" description="Helical" evidence="1">
    <location>
        <begin position="100"/>
        <end position="122"/>
    </location>
</feature>
<sequence length="167" mass="18301">MPPSFNLPFVLSVAGAFLTSSVVAYIYVWPAIRAMARHDALRLLAAFHAFRFLGMNFMVAGFVSSELSADFANQVGWGDLIAAGLALVSMAALSWRWSIAIPLVWIFNIWGTLDLLNAYYMGITKIQNPGLFGAGIYIPALYVPLLLVTHVLVFMILSGADSAEERR</sequence>
<proteinExistence type="predicted"/>
<feature type="transmembrane region" description="Helical" evidence="1">
    <location>
        <begin position="40"/>
        <end position="63"/>
    </location>
</feature>
<keyword evidence="3" id="KW-1185">Reference proteome</keyword>
<evidence type="ECO:0000313" key="3">
    <source>
        <dbReference type="Proteomes" id="UP000290819"/>
    </source>
</evidence>
<organism evidence="2 3">
    <name type="scientific">Bradyrhizobium betae</name>
    <dbReference type="NCBI Taxonomy" id="244734"/>
    <lineage>
        <taxon>Bacteria</taxon>
        <taxon>Pseudomonadati</taxon>
        <taxon>Pseudomonadota</taxon>
        <taxon>Alphaproteobacteria</taxon>
        <taxon>Hyphomicrobiales</taxon>
        <taxon>Nitrobacteraceae</taxon>
        <taxon>Bradyrhizobium</taxon>
    </lineage>
</organism>
<feature type="transmembrane region" description="Helical" evidence="1">
    <location>
        <begin position="6"/>
        <end position="28"/>
    </location>
</feature>
<name>A0A4Q1UGC5_9BRAD</name>
<gene>
    <name evidence="2" type="ORF">B5V03_39510</name>
</gene>
<dbReference type="RefSeq" id="WP_129275901.1">
    <property type="nucleotide sequence ID" value="NZ_MZXW01000055.1"/>
</dbReference>
<accession>A0A4Q1UGC5</accession>
<keyword evidence="1" id="KW-1133">Transmembrane helix</keyword>
<feature type="transmembrane region" description="Helical" evidence="1">
    <location>
        <begin position="134"/>
        <end position="157"/>
    </location>
</feature>
<comment type="caution">
    <text evidence="2">The sequence shown here is derived from an EMBL/GenBank/DDBJ whole genome shotgun (WGS) entry which is preliminary data.</text>
</comment>
<dbReference type="EMBL" id="MZXW01000055">
    <property type="protein sequence ID" value="RXT33611.1"/>
    <property type="molecule type" value="Genomic_DNA"/>
</dbReference>
<reference evidence="2 3" key="1">
    <citation type="submission" date="2017-03" db="EMBL/GenBank/DDBJ databases">
        <authorList>
            <person name="Safronova V.I."/>
            <person name="Sazanova A.L."/>
            <person name="Chirak E.R."/>
        </authorList>
    </citation>
    <scope>NUCLEOTIDE SEQUENCE [LARGE SCALE GENOMIC DNA]</scope>
    <source>
        <strain evidence="2 3">Opo-243</strain>
    </source>
</reference>
<dbReference type="AlphaFoldDB" id="A0A4Q1UGC5"/>
<evidence type="ECO:0000313" key="2">
    <source>
        <dbReference type="EMBL" id="RXT33611.1"/>
    </source>
</evidence>
<evidence type="ECO:0000256" key="1">
    <source>
        <dbReference type="SAM" id="Phobius"/>
    </source>
</evidence>
<feature type="transmembrane region" description="Helical" evidence="1">
    <location>
        <begin position="75"/>
        <end position="93"/>
    </location>
</feature>
<keyword evidence="1" id="KW-0472">Membrane</keyword>
<dbReference type="OrthoDB" id="328186at2"/>